<protein>
    <submittedName>
        <fullName evidence="1">Uncharacterized protein</fullName>
    </submittedName>
</protein>
<dbReference type="EMBL" id="CM046103">
    <property type="protein sequence ID" value="KAI8427974.1"/>
    <property type="molecule type" value="Genomic_DNA"/>
</dbReference>
<name>A0ACC0JVB4_CHOFU</name>
<accession>A0ACC0JVB4</accession>
<keyword evidence="2" id="KW-1185">Reference proteome</keyword>
<gene>
    <name evidence="1" type="ORF">MSG28_002286</name>
</gene>
<evidence type="ECO:0000313" key="2">
    <source>
        <dbReference type="Proteomes" id="UP001064048"/>
    </source>
</evidence>
<organism evidence="1 2">
    <name type="scientific">Choristoneura fumiferana</name>
    <name type="common">Spruce budworm moth</name>
    <name type="synonym">Archips fumiferana</name>
    <dbReference type="NCBI Taxonomy" id="7141"/>
    <lineage>
        <taxon>Eukaryota</taxon>
        <taxon>Metazoa</taxon>
        <taxon>Ecdysozoa</taxon>
        <taxon>Arthropoda</taxon>
        <taxon>Hexapoda</taxon>
        <taxon>Insecta</taxon>
        <taxon>Pterygota</taxon>
        <taxon>Neoptera</taxon>
        <taxon>Endopterygota</taxon>
        <taxon>Lepidoptera</taxon>
        <taxon>Glossata</taxon>
        <taxon>Ditrysia</taxon>
        <taxon>Tortricoidea</taxon>
        <taxon>Tortricidae</taxon>
        <taxon>Tortricinae</taxon>
        <taxon>Choristoneura</taxon>
    </lineage>
</organism>
<sequence>MKYLETVAVQIAKDIASGKLKVDRTKSGLVNKITATVMEWDMILEVVRTGVDKGRAAGYEAEAQGFGELAMTPQSKGLIGLFRGQTECKKNRFGKSEVDVKTIGVLGAGLMGAGIVHVSIDKGYKVVMKDATNAGLYRGVGQIQTGLNNAVKRKRISGIQKDKYMANLLPTLDYAKFKNADCVIEAVFENIDIKHKMQLLEIITHPGTSKDTSAAAVAVGLRQGKVVITVGDGPGFYTTRILSTMLSEAIRLLQEGVDPKELDKMTTQFGFPVGAATLADEVGIDVGSHIAADLAKVVLGLMWHG</sequence>
<evidence type="ECO:0000313" key="1">
    <source>
        <dbReference type="EMBL" id="KAI8427974.1"/>
    </source>
</evidence>
<dbReference type="Proteomes" id="UP001064048">
    <property type="component" value="Chromosome 3"/>
</dbReference>
<comment type="caution">
    <text evidence="1">The sequence shown here is derived from an EMBL/GenBank/DDBJ whole genome shotgun (WGS) entry which is preliminary data.</text>
</comment>
<proteinExistence type="predicted"/>
<reference evidence="1 2" key="1">
    <citation type="journal article" date="2022" name="Genome Biol. Evol.">
        <title>The Spruce Budworm Genome: Reconstructing the Evolutionary History of Antifreeze Proteins.</title>
        <authorList>
            <person name="Beliveau C."/>
            <person name="Gagne P."/>
            <person name="Picq S."/>
            <person name="Vernygora O."/>
            <person name="Keeling C.I."/>
            <person name="Pinkney K."/>
            <person name="Doucet D."/>
            <person name="Wen F."/>
            <person name="Johnston J.S."/>
            <person name="Maaroufi H."/>
            <person name="Boyle B."/>
            <person name="Laroche J."/>
            <person name="Dewar K."/>
            <person name="Juretic N."/>
            <person name="Blackburn G."/>
            <person name="Nisole A."/>
            <person name="Brunet B."/>
            <person name="Brandao M."/>
            <person name="Lumley L."/>
            <person name="Duan J."/>
            <person name="Quan G."/>
            <person name="Lucarotti C.J."/>
            <person name="Roe A.D."/>
            <person name="Sperling F.A.H."/>
            <person name="Levesque R.C."/>
            <person name="Cusson M."/>
        </authorList>
    </citation>
    <scope>NUCLEOTIDE SEQUENCE [LARGE SCALE GENOMIC DNA]</scope>
    <source>
        <strain evidence="1">Glfc:IPQL:Cfum</strain>
    </source>
</reference>